<dbReference type="PIRSF" id="PIRSF016661">
    <property type="entry name" value="BioY"/>
    <property type="match status" value="1"/>
</dbReference>
<keyword evidence="3" id="KW-1133">Transmembrane helix</keyword>
<keyword evidence="2" id="KW-1003">Cell membrane</keyword>
<evidence type="ECO:0000313" key="5">
    <source>
        <dbReference type="Proteomes" id="UP000671862"/>
    </source>
</evidence>
<comment type="subcellular location">
    <subcellularLocation>
        <location evidence="2">Cell membrane</location>
        <topology evidence="2">Multi-pass membrane protein</topology>
    </subcellularLocation>
</comment>
<dbReference type="InterPro" id="IPR003784">
    <property type="entry name" value="BioY"/>
</dbReference>
<evidence type="ECO:0000313" key="4">
    <source>
        <dbReference type="EMBL" id="QTA37469.1"/>
    </source>
</evidence>
<protein>
    <recommendedName>
        <fullName evidence="2">Biotin transporter</fullName>
    </recommendedName>
</protein>
<dbReference type="EMBL" id="CP071446">
    <property type="protein sequence ID" value="QTA37469.1"/>
    <property type="molecule type" value="Genomic_DNA"/>
</dbReference>
<sequence>MRKRAKEISLVALFISLMVVGAQISIPIGPVPITLQVLMLFLTGYILNPKLSFLTELIYLAMGAVGLPVFANFTGGIVHLLGPTGGYLISFPLVAYIVSLSKNRLSSRIVFGFLALVLLYGLGVVVLSFHIKSIVKAFTVGVFPFIPIDIGKMFLAIFITTKLKKIIPEVGKA</sequence>
<keyword evidence="5" id="KW-1185">Reference proteome</keyword>
<name>A0ABX7S5N0_9BACT</name>
<reference evidence="4 5" key="1">
    <citation type="submission" date="2021-03" db="EMBL/GenBank/DDBJ databases">
        <title>Thermosipho ferrireducens sp.nov., an anaerobic thermophilic iron-reducing bacterium isolated from a deep-sea hydrothermal sulfide deposits.</title>
        <authorList>
            <person name="Zeng X."/>
            <person name="Chen Y."/>
            <person name="Shao Z."/>
        </authorList>
    </citation>
    <scope>NUCLEOTIDE SEQUENCE [LARGE SCALE GENOMIC DNA]</scope>
    <source>
        <strain evidence="4 5">JL129W03</strain>
    </source>
</reference>
<evidence type="ECO:0000256" key="3">
    <source>
        <dbReference type="SAM" id="Phobius"/>
    </source>
</evidence>
<accession>A0ABX7S5N0</accession>
<evidence type="ECO:0000256" key="2">
    <source>
        <dbReference type="PIRNR" id="PIRNR016661"/>
    </source>
</evidence>
<keyword evidence="2 3" id="KW-0472">Membrane</keyword>
<keyword evidence="2" id="KW-0813">Transport</keyword>
<comment type="similarity">
    <text evidence="1 2">Belongs to the BioY family.</text>
</comment>
<proteinExistence type="inferred from homology"/>
<feature type="transmembrane region" description="Helical" evidence="3">
    <location>
        <begin position="137"/>
        <end position="159"/>
    </location>
</feature>
<dbReference type="Gene3D" id="1.10.1760.20">
    <property type="match status" value="1"/>
</dbReference>
<dbReference type="PANTHER" id="PTHR34295:SF1">
    <property type="entry name" value="BIOTIN TRANSPORTER BIOY"/>
    <property type="match status" value="1"/>
</dbReference>
<dbReference type="RefSeq" id="WP_207566194.1">
    <property type="nucleotide sequence ID" value="NZ_CP071446.1"/>
</dbReference>
<organism evidence="4 5">
    <name type="scientific">Thermosipho ferrireducens</name>
    <dbReference type="NCBI Taxonomy" id="2571116"/>
    <lineage>
        <taxon>Bacteria</taxon>
        <taxon>Thermotogati</taxon>
        <taxon>Thermotogota</taxon>
        <taxon>Thermotogae</taxon>
        <taxon>Thermotogales</taxon>
        <taxon>Fervidobacteriaceae</taxon>
        <taxon>Thermosipho</taxon>
    </lineage>
</organism>
<evidence type="ECO:0000256" key="1">
    <source>
        <dbReference type="ARBA" id="ARBA00010692"/>
    </source>
</evidence>
<keyword evidence="3" id="KW-0812">Transmembrane</keyword>
<feature type="transmembrane region" description="Helical" evidence="3">
    <location>
        <begin position="54"/>
        <end position="71"/>
    </location>
</feature>
<gene>
    <name evidence="4" type="ORF">JYK00_06950</name>
</gene>
<feature type="transmembrane region" description="Helical" evidence="3">
    <location>
        <begin position="77"/>
        <end position="98"/>
    </location>
</feature>
<dbReference type="Pfam" id="PF02632">
    <property type="entry name" value="BioY"/>
    <property type="match status" value="1"/>
</dbReference>
<dbReference type="Proteomes" id="UP000671862">
    <property type="component" value="Chromosome"/>
</dbReference>
<feature type="transmembrane region" description="Helical" evidence="3">
    <location>
        <begin position="110"/>
        <end position="131"/>
    </location>
</feature>
<dbReference type="PANTHER" id="PTHR34295">
    <property type="entry name" value="BIOTIN TRANSPORTER BIOY"/>
    <property type="match status" value="1"/>
</dbReference>